<evidence type="ECO:0000313" key="3">
    <source>
        <dbReference type="Proteomes" id="UP000887013"/>
    </source>
</evidence>
<keyword evidence="3" id="KW-1185">Reference proteome</keyword>
<organism evidence="2 3">
    <name type="scientific">Nephila pilipes</name>
    <name type="common">Giant wood spider</name>
    <name type="synonym">Nephila maculata</name>
    <dbReference type="NCBI Taxonomy" id="299642"/>
    <lineage>
        <taxon>Eukaryota</taxon>
        <taxon>Metazoa</taxon>
        <taxon>Ecdysozoa</taxon>
        <taxon>Arthropoda</taxon>
        <taxon>Chelicerata</taxon>
        <taxon>Arachnida</taxon>
        <taxon>Araneae</taxon>
        <taxon>Araneomorphae</taxon>
        <taxon>Entelegynae</taxon>
        <taxon>Araneoidea</taxon>
        <taxon>Nephilidae</taxon>
        <taxon>Nephila</taxon>
    </lineage>
</organism>
<dbReference type="AlphaFoldDB" id="A0A8X6QCY4"/>
<accession>A0A8X6QCY4</accession>
<dbReference type="Proteomes" id="UP000887013">
    <property type="component" value="Unassembled WGS sequence"/>
</dbReference>
<reference evidence="2" key="1">
    <citation type="submission" date="2020-08" db="EMBL/GenBank/DDBJ databases">
        <title>Multicomponent nature underlies the extraordinary mechanical properties of spider dragline silk.</title>
        <authorList>
            <person name="Kono N."/>
            <person name="Nakamura H."/>
            <person name="Mori M."/>
            <person name="Yoshida Y."/>
            <person name="Ohtoshi R."/>
            <person name="Malay A.D."/>
            <person name="Moran D.A.P."/>
            <person name="Tomita M."/>
            <person name="Numata K."/>
            <person name="Arakawa K."/>
        </authorList>
    </citation>
    <scope>NUCLEOTIDE SEQUENCE</scope>
</reference>
<feature type="compositionally biased region" description="Basic and acidic residues" evidence="1">
    <location>
        <begin position="12"/>
        <end position="21"/>
    </location>
</feature>
<feature type="region of interest" description="Disordered" evidence="1">
    <location>
        <begin position="1"/>
        <end position="21"/>
    </location>
</feature>
<proteinExistence type="predicted"/>
<evidence type="ECO:0000313" key="2">
    <source>
        <dbReference type="EMBL" id="GFU11902.1"/>
    </source>
</evidence>
<dbReference type="EMBL" id="BMAW01078669">
    <property type="protein sequence ID" value="GFU11902.1"/>
    <property type="molecule type" value="Genomic_DNA"/>
</dbReference>
<sequence length="105" mass="12303">MFRTRSSTIGKNPKEDSEDEKISDKILSFPLCSYKCKNYIYDRYYFSEFVNSINSLVTLLLPITPRTKVKNTDTEDFNLSHQTAKQQKLHDLFNLNTSYDFSSLN</sequence>
<gene>
    <name evidence="2" type="ORF">NPIL_138121</name>
</gene>
<name>A0A8X6QCY4_NEPPI</name>
<comment type="caution">
    <text evidence="2">The sequence shown here is derived from an EMBL/GenBank/DDBJ whole genome shotgun (WGS) entry which is preliminary data.</text>
</comment>
<protein>
    <submittedName>
        <fullName evidence="2">Uncharacterized protein</fullName>
    </submittedName>
</protein>
<evidence type="ECO:0000256" key="1">
    <source>
        <dbReference type="SAM" id="MobiDB-lite"/>
    </source>
</evidence>
<feature type="compositionally biased region" description="Polar residues" evidence="1">
    <location>
        <begin position="1"/>
        <end position="10"/>
    </location>
</feature>